<sequence>MARYFYNKVSKKSSWQRLILSADRHFQDGREYLLPKPVPKKYPLPKKIEWPAELGPDPSAPAKPQSVGVWQVVSPEATRGEMRKASTHDLRYLTSNLSDALWKELIS</sequence>
<accession>A0A1Q9CMM1</accession>
<organism evidence="1 2">
    <name type="scientific">Symbiodinium microadriaticum</name>
    <name type="common">Dinoflagellate</name>
    <name type="synonym">Zooxanthella microadriatica</name>
    <dbReference type="NCBI Taxonomy" id="2951"/>
    <lineage>
        <taxon>Eukaryota</taxon>
        <taxon>Sar</taxon>
        <taxon>Alveolata</taxon>
        <taxon>Dinophyceae</taxon>
        <taxon>Suessiales</taxon>
        <taxon>Symbiodiniaceae</taxon>
        <taxon>Symbiodinium</taxon>
    </lineage>
</organism>
<keyword evidence="2" id="KW-1185">Reference proteome</keyword>
<comment type="caution">
    <text evidence="1">The sequence shown here is derived from an EMBL/GenBank/DDBJ whole genome shotgun (WGS) entry which is preliminary data.</text>
</comment>
<evidence type="ECO:0000313" key="1">
    <source>
        <dbReference type="EMBL" id="OLP84156.1"/>
    </source>
</evidence>
<evidence type="ECO:0000313" key="2">
    <source>
        <dbReference type="Proteomes" id="UP000186817"/>
    </source>
</evidence>
<dbReference type="Proteomes" id="UP000186817">
    <property type="component" value="Unassembled WGS sequence"/>
</dbReference>
<protein>
    <submittedName>
        <fullName evidence="1">Uncharacterized protein</fullName>
    </submittedName>
</protein>
<dbReference type="EMBL" id="LSRX01001063">
    <property type="protein sequence ID" value="OLP84156.1"/>
    <property type="molecule type" value="Genomic_DNA"/>
</dbReference>
<proteinExistence type="predicted"/>
<name>A0A1Q9CMM1_SYMMI</name>
<gene>
    <name evidence="1" type="ORF">AK812_SmicGene35000</name>
</gene>
<reference evidence="1 2" key="1">
    <citation type="submission" date="2016-02" db="EMBL/GenBank/DDBJ databases">
        <title>Genome analysis of coral dinoflagellate symbionts highlights evolutionary adaptations to a symbiotic lifestyle.</title>
        <authorList>
            <person name="Aranda M."/>
            <person name="Li Y."/>
            <person name="Liew Y.J."/>
            <person name="Baumgarten S."/>
            <person name="Simakov O."/>
            <person name="Wilson M."/>
            <person name="Piel J."/>
            <person name="Ashoor H."/>
            <person name="Bougouffa S."/>
            <person name="Bajic V.B."/>
            <person name="Ryu T."/>
            <person name="Ravasi T."/>
            <person name="Bayer T."/>
            <person name="Micklem G."/>
            <person name="Kim H."/>
            <person name="Bhak J."/>
            <person name="Lajeunesse T.C."/>
            <person name="Voolstra C.R."/>
        </authorList>
    </citation>
    <scope>NUCLEOTIDE SEQUENCE [LARGE SCALE GENOMIC DNA]</scope>
    <source>
        <strain evidence="1 2">CCMP2467</strain>
    </source>
</reference>
<dbReference type="AlphaFoldDB" id="A0A1Q9CMM1"/>